<name>A0A8J7WG22_9RHOB</name>
<keyword evidence="2" id="KW-1185">Reference proteome</keyword>
<sequence length="305" mass="36347">MHFQKPFRRRSALQDWLVETREQALARLDALAGYPHLRRMFRERVGYEPNLKTPKTYNEKVQWRKINDRNPLFPIVSDKLRLRGYVQDLLGPDAADILPRLHLATDDPDRIDFAALPANVVFKANHGSGWNIFLREGEPRDEDRLREEMRRWLRRSYAVRKHEWAYQHIPRRIIAEEMIQKPDSTVPDDLKFSMFRDQCGFIFWDDDRFGSMTQHICDDTWTELPWSNADLDKGILPPKPILFERMLDVARRIGAQFDMVRVDFLFTDERIVLNELTLYRGSGMMPYSPPEWDRHYGDMWTLPDL</sequence>
<gene>
    <name evidence="1" type="ORF">KB874_09690</name>
</gene>
<protein>
    <recommendedName>
        <fullName evidence="3">Glycosyl transferase</fullName>
    </recommendedName>
</protein>
<proteinExistence type="predicted"/>
<dbReference type="AlphaFoldDB" id="A0A8J7WG22"/>
<evidence type="ECO:0008006" key="3">
    <source>
        <dbReference type="Google" id="ProtNLM"/>
    </source>
</evidence>
<dbReference type="RefSeq" id="WP_212536352.1">
    <property type="nucleotide sequence ID" value="NZ_JAGTUU010000003.1"/>
</dbReference>
<reference evidence="1" key="1">
    <citation type="submission" date="2021-04" db="EMBL/GenBank/DDBJ databases">
        <authorList>
            <person name="Yoon J."/>
        </authorList>
    </citation>
    <scope>NUCLEOTIDE SEQUENCE</scope>
    <source>
        <strain evidence="1">KMU-90</strain>
    </source>
</reference>
<dbReference type="Proteomes" id="UP000681356">
    <property type="component" value="Unassembled WGS sequence"/>
</dbReference>
<organism evidence="1 2">
    <name type="scientific">Thetidibacter halocola</name>
    <dbReference type="NCBI Taxonomy" id="2827239"/>
    <lineage>
        <taxon>Bacteria</taxon>
        <taxon>Pseudomonadati</taxon>
        <taxon>Pseudomonadota</taxon>
        <taxon>Alphaproteobacteria</taxon>
        <taxon>Rhodobacterales</taxon>
        <taxon>Roseobacteraceae</taxon>
        <taxon>Thetidibacter</taxon>
    </lineage>
</organism>
<dbReference type="InterPro" id="IPR029465">
    <property type="entry name" value="ATPgrasp_TupA"/>
</dbReference>
<dbReference type="Pfam" id="PF14305">
    <property type="entry name" value="ATPgrasp_TupA"/>
    <property type="match status" value="1"/>
</dbReference>
<evidence type="ECO:0000313" key="1">
    <source>
        <dbReference type="EMBL" id="MBS0124408.1"/>
    </source>
</evidence>
<evidence type="ECO:0000313" key="2">
    <source>
        <dbReference type="Proteomes" id="UP000681356"/>
    </source>
</evidence>
<comment type="caution">
    <text evidence="1">The sequence shown here is derived from an EMBL/GenBank/DDBJ whole genome shotgun (WGS) entry which is preliminary data.</text>
</comment>
<accession>A0A8J7WG22</accession>
<dbReference type="EMBL" id="JAGTUU010000003">
    <property type="protein sequence ID" value="MBS0124408.1"/>
    <property type="molecule type" value="Genomic_DNA"/>
</dbReference>